<dbReference type="InterPro" id="IPR052405">
    <property type="entry name" value="Mito_Transl_Release_Factor"/>
</dbReference>
<evidence type="ECO:0000259" key="5">
    <source>
        <dbReference type="Pfam" id="PF00472"/>
    </source>
</evidence>
<dbReference type="PANTHER" id="PTHR46203:SF1">
    <property type="entry name" value="MITOCHONDRIAL TRANSLATION RELEASE FACTOR IN RESCUE"/>
    <property type="match status" value="1"/>
</dbReference>
<dbReference type="GO" id="GO:0003747">
    <property type="term" value="F:translation release factor activity"/>
    <property type="evidence" value="ECO:0007669"/>
    <property type="project" value="InterPro"/>
</dbReference>
<evidence type="ECO:0000256" key="4">
    <source>
        <dbReference type="ARBA" id="ARBA00023128"/>
    </source>
</evidence>
<dbReference type="SUPFAM" id="SSF75620">
    <property type="entry name" value="Release factor"/>
    <property type="match status" value="1"/>
</dbReference>
<keyword evidence="3" id="KW-0809">Transit peptide</keyword>
<reference evidence="6 7" key="1">
    <citation type="journal article" date="2022" name="DNA Res.">
        <title>Genome analysis of five recently described species of the CUG-Ser clade uncovers Candida theae as a new hybrid lineage with pathogenic potential in the Candida parapsilosis species complex.</title>
        <authorList>
            <person name="Mixao V."/>
            <person name="Del Olmo V."/>
            <person name="Hegedusova E."/>
            <person name="Saus E."/>
            <person name="Pryszcz L."/>
            <person name="Cillingova A."/>
            <person name="Nosek J."/>
            <person name="Gabaldon T."/>
        </authorList>
    </citation>
    <scope>NUCLEOTIDE SEQUENCE [LARGE SCALE GENOMIC DNA]</scope>
    <source>
        <strain evidence="6 7">CBS 12239</strain>
    </source>
</reference>
<feature type="domain" description="Prokaryotic-type class I peptide chain release factors" evidence="5">
    <location>
        <begin position="33"/>
        <end position="130"/>
    </location>
</feature>
<keyword evidence="4" id="KW-0496">Mitochondrion</keyword>
<dbReference type="FunFam" id="3.30.160.20:FF:000065">
    <property type="entry name" value="Peptidyl-tRNA hydrolase domain protein"/>
    <property type="match status" value="1"/>
</dbReference>
<evidence type="ECO:0000256" key="1">
    <source>
        <dbReference type="ARBA" id="ARBA00004173"/>
    </source>
</evidence>
<organism evidence="6 7">
    <name type="scientific">Candida theae</name>
    <dbReference type="NCBI Taxonomy" id="1198502"/>
    <lineage>
        <taxon>Eukaryota</taxon>
        <taxon>Fungi</taxon>
        <taxon>Dikarya</taxon>
        <taxon>Ascomycota</taxon>
        <taxon>Saccharomycotina</taxon>
        <taxon>Pichiomycetes</taxon>
        <taxon>Debaryomycetaceae</taxon>
        <taxon>Candida/Lodderomyces clade</taxon>
        <taxon>Candida</taxon>
    </lineage>
</organism>
<dbReference type="Proteomes" id="UP001204833">
    <property type="component" value="Unassembled WGS sequence"/>
</dbReference>
<dbReference type="GO" id="GO:0005739">
    <property type="term" value="C:mitochondrion"/>
    <property type="evidence" value="ECO:0007669"/>
    <property type="project" value="UniProtKB-SubCell"/>
</dbReference>
<comment type="caution">
    <text evidence="6">The sequence shown here is derived from an EMBL/GenBank/DDBJ whole genome shotgun (WGS) entry which is preliminary data.</text>
</comment>
<dbReference type="GO" id="GO:0032543">
    <property type="term" value="P:mitochondrial translation"/>
    <property type="evidence" value="ECO:0007669"/>
    <property type="project" value="UniProtKB-ARBA"/>
</dbReference>
<accession>A0AAD5BEF6</accession>
<evidence type="ECO:0000313" key="6">
    <source>
        <dbReference type="EMBL" id="KAI5958192.1"/>
    </source>
</evidence>
<dbReference type="Pfam" id="PF00472">
    <property type="entry name" value="RF-1"/>
    <property type="match status" value="1"/>
</dbReference>
<dbReference type="InterPro" id="IPR045853">
    <property type="entry name" value="Pep_chain_release_fac_I_sf"/>
</dbReference>
<keyword evidence="7" id="KW-1185">Reference proteome</keyword>
<comment type="subcellular location">
    <subcellularLocation>
        <location evidence="1">Mitochondrion</location>
    </subcellularLocation>
</comment>
<dbReference type="GeneID" id="76150606"/>
<evidence type="ECO:0000256" key="2">
    <source>
        <dbReference type="ARBA" id="ARBA00010835"/>
    </source>
</evidence>
<dbReference type="PANTHER" id="PTHR46203">
    <property type="entry name" value="PROBABLE PEPTIDE CHAIN RELEASE FACTOR C12ORF65"/>
    <property type="match status" value="1"/>
</dbReference>
<name>A0AAD5BEF6_9ASCO</name>
<evidence type="ECO:0000313" key="7">
    <source>
        <dbReference type="Proteomes" id="UP001204833"/>
    </source>
</evidence>
<comment type="similarity">
    <text evidence="2">Belongs to the prokaryotic/mitochondrial release factor family.</text>
</comment>
<gene>
    <name evidence="6" type="ORF">KGF57_002547</name>
</gene>
<dbReference type="EMBL" id="JAIHNG010000118">
    <property type="protein sequence ID" value="KAI5958192.1"/>
    <property type="molecule type" value="Genomic_DNA"/>
</dbReference>
<dbReference type="InterPro" id="IPR000352">
    <property type="entry name" value="Pep_chain_release_fac_I"/>
</dbReference>
<dbReference type="AlphaFoldDB" id="A0AAD5BEF6"/>
<dbReference type="Gene3D" id="3.30.160.20">
    <property type="match status" value="1"/>
</dbReference>
<dbReference type="RefSeq" id="XP_051608783.1">
    <property type="nucleotide sequence ID" value="XM_051751872.1"/>
</dbReference>
<sequence length="191" mass="21865">MITYFSRRLTTTSLVAYAIPKRNKLPPRPRWLVKEDEIEENFIKGGRGPGGQKINKTNSKVQLTHKPTGIVVTCQATRSQEQNRKKAREILALKLDDFYNPETSRNAVLAERAQKVKQSKAKKSSRKYRAINEAKEAEKTMELERERELMQELGHSLEKDNEGAATNCDDDEFDKFIKSAKIDLDGVDLKK</sequence>
<protein>
    <recommendedName>
        <fullName evidence="5">Prokaryotic-type class I peptide chain release factors domain-containing protein</fullName>
    </recommendedName>
</protein>
<proteinExistence type="inferred from homology"/>
<evidence type="ECO:0000256" key="3">
    <source>
        <dbReference type="ARBA" id="ARBA00022946"/>
    </source>
</evidence>